<dbReference type="InterPro" id="IPR002821">
    <property type="entry name" value="Hydantoinase_A"/>
</dbReference>
<sequence>VDVGGTNTDLLFLDPETGRYQVSKVATTTADQSLAVLEGLQTGGMPVAELEAVVHGTTIATNAVLERKGARCGLITTRGFRDVLELGRRTRPNNYGMTGSFEPLIDRELRLEVSERLDARGRVVLPLDETEVRSALERLESLGAEAVVIHFLHAYANPIHEERAAEIAREIWKSGFISTSSEILREVREFERGSTAAVNAYVQPILAAYLERISQRLKDAGFLHQLLVMQGNGGTLTAQAAARQPVQTVMSGP</sequence>
<proteinExistence type="predicted"/>
<dbReference type="InterPro" id="IPR045079">
    <property type="entry name" value="Oxoprolinase-like"/>
</dbReference>
<reference evidence="3" key="1">
    <citation type="submission" date="2018-05" db="EMBL/GenBank/DDBJ databases">
        <authorList>
            <person name="Lanie J.A."/>
            <person name="Ng W.-L."/>
            <person name="Kazmierczak K.M."/>
            <person name="Andrzejewski T.M."/>
            <person name="Davidsen T.M."/>
            <person name="Wayne K.J."/>
            <person name="Tettelin H."/>
            <person name="Glass J.I."/>
            <person name="Rusch D."/>
            <person name="Podicherti R."/>
            <person name="Tsui H.-C.T."/>
            <person name="Winkler M.E."/>
        </authorList>
    </citation>
    <scope>NUCLEOTIDE SEQUENCE</scope>
</reference>
<protein>
    <recommendedName>
        <fullName evidence="4">Hydantoinase/oxoprolinase N-terminal domain-containing protein</fullName>
    </recommendedName>
</protein>
<dbReference type="EMBL" id="UINC01034962">
    <property type="protein sequence ID" value="SVB26605.1"/>
    <property type="molecule type" value="Genomic_DNA"/>
</dbReference>
<evidence type="ECO:0000313" key="3">
    <source>
        <dbReference type="EMBL" id="SVB26605.1"/>
    </source>
</evidence>
<evidence type="ECO:0008006" key="4">
    <source>
        <dbReference type="Google" id="ProtNLM"/>
    </source>
</evidence>
<dbReference type="Pfam" id="PF01968">
    <property type="entry name" value="Hydantoinase_A"/>
    <property type="match status" value="1"/>
</dbReference>
<feature type="non-terminal residue" evidence="3">
    <location>
        <position position="1"/>
    </location>
</feature>
<dbReference type="GO" id="GO:0005829">
    <property type="term" value="C:cytosol"/>
    <property type="evidence" value="ECO:0007669"/>
    <property type="project" value="TreeGrafter"/>
</dbReference>
<feature type="domain" description="Hydantoinase A/oxoprolinase" evidence="1">
    <location>
        <begin position="192"/>
        <end position="253"/>
    </location>
</feature>
<dbReference type="PANTHER" id="PTHR11365">
    <property type="entry name" value="5-OXOPROLINASE RELATED"/>
    <property type="match status" value="1"/>
</dbReference>
<dbReference type="AlphaFoldDB" id="A0A382CKJ5"/>
<name>A0A382CKJ5_9ZZZZ</name>
<dbReference type="PANTHER" id="PTHR11365:SF23">
    <property type="entry name" value="HYPOTHETICAL 5-OXOPROLINASE (EUROFUNG)-RELATED"/>
    <property type="match status" value="1"/>
</dbReference>
<accession>A0A382CKJ5</accession>
<feature type="domain" description="Hydantoinase/oxoprolinase N-terminal" evidence="2">
    <location>
        <begin position="1"/>
        <end position="171"/>
    </location>
</feature>
<evidence type="ECO:0000259" key="2">
    <source>
        <dbReference type="Pfam" id="PF05378"/>
    </source>
</evidence>
<dbReference type="GO" id="GO:0006749">
    <property type="term" value="P:glutathione metabolic process"/>
    <property type="evidence" value="ECO:0007669"/>
    <property type="project" value="TreeGrafter"/>
</dbReference>
<organism evidence="3">
    <name type="scientific">marine metagenome</name>
    <dbReference type="NCBI Taxonomy" id="408172"/>
    <lineage>
        <taxon>unclassified sequences</taxon>
        <taxon>metagenomes</taxon>
        <taxon>ecological metagenomes</taxon>
    </lineage>
</organism>
<gene>
    <name evidence="3" type="ORF">METZ01_LOCUS179459</name>
</gene>
<evidence type="ECO:0000259" key="1">
    <source>
        <dbReference type="Pfam" id="PF01968"/>
    </source>
</evidence>
<dbReference type="GO" id="GO:0017168">
    <property type="term" value="F:5-oxoprolinase (ATP-hydrolyzing) activity"/>
    <property type="evidence" value="ECO:0007669"/>
    <property type="project" value="TreeGrafter"/>
</dbReference>
<dbReference type="Pfam" id="PF05378">
    <property type="entry name" value="Hydant_A_N"/>
    <property type="match status" value="1"/>
</dbReference>
<dbReference type="InterPro" id="IPR008040">
    <property type="entry name" value="Hydant_A_N"/>
</dbReference>
<feature type="non-terminal residue" evidence="3">
    <location>
        <position position="253"/>
    </location>
</feature>